<dbReference type="FunFam" id="3.40.1350.60:FF:000001">
    <property type="entry name" value="Sugar fermentation stimulation protein A"/>
    <property type="match status" value="1"/>
</dbReference>
<dbReference type="Gene3D" id="3.40.1350.60">
    <property type="match status" value="1"/>
</dbReference>
<dbReference type="InterPro" id="IPR041465">
    <property type="entry name" value="SfsA_N"/>
</dbReference>
<organism evidence="3 4">
    <name type="scientific">Aggregatibacter segnis</name>
    <dbReference type="NCBI Taxonomy" id="739"/>
    <lineage>
        <taxon>Bacteria</taxon>
        <taxon>Pseudomonadati</taxon>
        <taxon>Pseudomonadota</taxon>
        <taxon>Gammaproteobacteria</taxon>
        <taxon>Pasteurellales</taxon>
        <taxon>Pasteurellaceae</taxon>
        <taxon>Aggregatibacter</taxon>
    </lineage>
</organism>
<dbReference type="InterPro" id="IPR007110">
    <property type="entry name" value="Ig-like_dom"/>
</dbReference>
<dbReference type="Pfam" id="PF17746">
    <property type="entry name" value="SfsA_N"/>
    <property type="match status" value="1"/>
</dbReference>
<dbReference type="EMBL" id="QEPM01000001">
    <property type="protein sequence ID" value="RDE72089.1"/>
    <property type="molecule type" value="Genomic_DNA"/>
</dbReference>
<comment type="similarity">
    <text evidence="1">Belongs to the SfsA family.</text>
</comment>
<dbReference type="NCBIfam" id="TIGR00230">
    <property type="entry name" value="sfsA"/>
    <property type="match status" value="1"/>
</dbReference>
<sequence>MQLPPLQSATLIRRYKRFLTDVQLPNGDITTLHCANTGAMIGCGAEGDIVWYSTSDSATRKYPSSWELTQLANGNMVCINTHRSNQLTFDALQKKQILELAMYDEIHPEVKYGEENSRIDFLLKGKDLPDCYVEVKSITYVDNDKKLGMFPDAVTTRGQKHLRELIAMKKQGHRAVIFFCGLHDGFDHFQIAKHIDAKYDALFQQALKEGVEAYAYAAEFEKTQGIPTALNLTKVVPLHQNLI</sequence>
<dbReference type="CDD" id="cd22359">
    <property type="entry name" value="SfsA-like_bacterial"/>
    <property type="match status" value="1"/>
</dbReference>
<evidence type="ECO:0000313" key="4">
    <source>
        <dbReference type="Proteomes" id="UP000253998"/>
    </source>
</evidence>
<evidence type="ECO:0000256" key="1">
    <source>
        <dbReference type="HAMAP-Rule" id="MF_00095"/>
    </source>
</evidence>
<dbReference type="InterPro" id="IPR005224">
    <property type="entry name" value="SfsA"/>
</dbReference>
<reference evidence="3 4" key="1">
    <citation type="submission" date="2018-05" db="EMBL/GenBank/DDBJ databases">
        <title>Draft Genome Sequences for a Diverse set of 7 Haemophilus Species.</title>
        <authorList>
            <person name="Nichols M."/>
            <person name="Topaz N."/>
            <person name="Wang X."/>
            <person name="Wang X."/>
            <person name="Boxrud D."/>
        </authorList>
    </citation>
    <scope>NUCLEOTIDE SEQUENCE [LARGE SCALE GENOMIC DNA]</scope>
    <source>
        <strain evidence="3 4">C2001002503</strain>
    </source>
</reference>
<dbReference type="PANTHER" id="PTHR30545">
    <property type="entry name" value="SUGAR FERMENTATION STIMULATION PROTEIN A"/>
    <property type="match status" value="1"/>
</dbReference>
<gene>
    <name evidence="1" type="primary">sfsA</name>
    <name evidence="3" type="ORF">DPV83_00265</name>
</gene>
<evidence type="ECO:0000259" key="2">
    <source>
        <dbReference type="PROSITE" id="PS50835"/>
    </source>
</evidence>
<dbReference type="InterPro" id="IPR040452">
    <property type="entry name" value="SfsA_C"/>
</dbReference>
<proteinExistence type="inferred from homology"/>
<dbReference type="GO" id="GO:0003677">
    <property type="term" value="F:DNA binding"/>
    <property type="evidence" value="ECO:0007669"/>
    <property type="project" value="InterPro"/>
</dbReference>
<dbReference type="Proteomes" id="UP000253998">
    <property type="component" value="Unassembled WGS sequence"/>
</dbReference>
<dbReference type="HAMAP" id="MF_00095">
    <property type="entry name" value="SfsA"/>
    <property type="match status" value="1"/>
</dbReference>
<feature type="domain" description="Ig-like" evidence="2">
    <location>
        <begin position="4"/>
        <end position="90"/>
    </location>
</feature>
<comment type="caution">
    <text evidence="3">The sequence shown here is derived from an EMBL/GenBank/DDBJ whole genome shotgun (WGS) entry which is preliminary data.</text>
</comment>
<dbReference type="FunFam" id="2.40.50.580:FF:000001">
    <property type="entry name" value="Sugar fermentation stimulation protein A"/>
    <property type="match status" value="1"/>
</dbReference>
<dbReference type="Pfam" id="PF03749">
    <property type="entry name" value="SfsA"/>
    <property type="match status" value="1"/>
</dbReference>
<dbReference type="Gene3D" id="2.40.50.580">
    <property type="match status" value="1"/>
</dbReference>
<evidence type="ECO:0000313" key="3">
    <source>
        <dbReference type="EMBL" id="RDE72089.1"/>
    </source>
</evidence>
<dbReference type="RefSeq" id="WP_111294128.1">
    <property type="nucleotide sequence ID" value="NZ_QEPM01000001.1"/>
</dbReference>
<protein>
    <recommendedName>
        <fullName evidence="1">Sugar fermentation stimulation protein homolog</fullName>
    </recommendedName>
</protein>
<accession>A0A8B2U7Y8</accession>
<dbReference type="PANTHER" id="PTHR30545:SF2">
    <property type="entry name" value="SUGAR FERMENTATION STIMULATION PROTEIN A"/>
    <property type="match status" value="1"/>
</dbReference>
<dbReference type="AlphaFoldDB" id="A0A8B2U7Y8"/>
<name>A0A8B2U7Y8_9PAST</name>
<dbReference type="PROSITE" id="PS50835">
    <property type="entry name" value="IG_LIKE"/>
    <property type="match status" value="1"/>
</dbReference>